<gene>
    <name evidence="1" type="ORF">EVAR_43631_1</name>
</gene>
<dbReference type="AlphaFoldDB" id="A0A4C1XEU5"/>
<accession>A0A4C1XEU5</accession>
<name>A0A4C1XEU5_EUMVA</name>
<dbReference type="Proteomes" id="UP000299102">
    <property type="component" value="Unassembled WGS sequence"/>
</dbReference>
<keyword evidence="2" id="KW-1185">Reference proteome</keyword>
<dbReference type="EMBL" id="BGZK01000819">
    <property type="protein sequence ID" value="GBP61693.1"/>
    <property type="molecule type" value="Genomic_DNA"/>
</dbReference>
<evidence type="ECO:0000313" key="1">
    <source>
        <dbReference type="EMBL" id="GBP61693.1"/>
    </source>
</evidence>
<organism evidence="1 2">
    <name type="scientific">Eumeta variegata</name>
    <name type="common">Bagworm moth</name>
    <name type="synonym">Eumeta japonica</name>
    <dbReference type="NCBI Taxonomy" id="151549"/>
    <lineage>
        <taxon>Eukaryota</taxon>
        <taxon>Metazoa</taxon>
        <taxon>Ecdysozoa</taxon>
        <taxon>Arthropoda</taxon>
        <taxon>Hexapoda</taxon>
        <taxon>Insecta</taxon>
        <taxon>Pterygota</taxon>
        <taxon>Neoptera</taxon>
        <taxon>Endopterygota</taxon>
        <taxon>Lepidoptera</taxon>
        <taxon>Glossata</taxon>
        <taxon>Ditrysia</taxon>
        <taxon>Tineoidea</taxon>
        <taxon>Psychidae</taxon>
        <taxon>Oiketicinae</taxon>
        <taxon>Eumeta</taxon>
    </lineage>
</organism>
<reference evidence="1 2" key="1">
    <citation type="journal article" date="2019" name="Commun. Biol.">
        <title>The bagworm genome reveals a unique fibroin gene that provides high tensile strength.</title>
        <authorList>
            <person name="Kono N."/>
            <person name="Nakamura H."/>
            <person name="Ohtoshi R."/>
            <person name="Tomita M."/>
            <person name="Numata K."/>
            <person name="Arakawa K."/>
        </authorList>
    </citation>
    <scope>NUCLEOTIDE SEQUENCE [LARGE SCALE GENOMIC DNA]</scope>
</reference>
<protein>
    <submittedName>
        <fullName evidence="1">Uncharacterized protein</fullName>
    </submittedName>
</protein>
<sequence>MPRRRAGSGFARPGRESIWDGIYRVIRNTGRNRMLINDSAQTHPERAVPWRIPDRVHMVRTHGTKKTNRRKYPPAGGFGYLVRDGPAFHWG</sequence>
<proteinExistence type="predicted"/>
<evidence type="ECO:0000313" key="2">
    <source>
        <dbReference type="Proteomes" id="UP000299102"/>
    </source>
</evidence>
<comment type="caution">
    <text evidence="1">The sequence shown here is derived from an EMBL/GenBank/DDBJ whole genome shotgun (WGS) entry which is preliminary data.</text>
</comment>